<feature type="region of interest" description="Disordered" evidence="1">
    <location>
        <begin position="1"/>
        <end position="126"/>
    </location>
</feature>
<accession>A0A2A2L659</accession>
<comment type="caution">
    <text evidence="2">The sequence shown here is derived from an EMBL/GenBank/DDBJ whole genome shotgun (WGS) entry which is preliminary data.</text>
</comment>
<protein>
    <submittedName>
        <fullName evidence="2">Uncharacterized protein</fullName>
    </submittedName>
</protein>
<dbReference type="EMBL" id="LIAE01007151">
    <property type="protein sequence ID" value="PAV81618.1"/>
    <property type="molecule type" value="Genomic_DNA"/>
</dbReference>
<reference evidence="2 3" key="1">
    <citation type="journal article" date="2017" name="Curr. Biol.">
        <title>Genome architecture and evolution of a unichromosomal asexual nematode.</title>
        <authorList>
            <person name="Fradin H."/>
            <person name="Zegar C."/>
            <person name="Gutwein M."/>
            <person name="Lucas J."/>
            <person name="Kovtun M."/>
            <person name="Corcoran D."/>
            <person name="Baugh L.R."/>
            <person name="Kiontke K."/>
            <person name="Gunsalus K."/>
            <person name="Fitch D.H."/>
            <person name="Piano F."/>
        </authorList>
    </citation>
    <scope>NUCLEOTIDE SEQUENCE [LARGE SCALE GENOMIC DNA]</scope>
    <source>
        <strain evidence="2">PF1309</strain>
    </source>
</reference>
<evidence type="ECO:0000313" key="2">
    <source>
        <dbReference type="EMBL" id="PAV81618.1"/>
    </source>
</evidence>
<organism evidence="2 3">
    <name type="scientific">Diploscapter pachys</name>
    <dbReference type="NCBI Taxonomy" id="2018661"/>
    <lineage>
        <taxon>Eukaryota</taxon>
        <taxon>Metazoa</taxon>
        <taxon>Ecdysozoa</taxon>
        <taxon>Nematoda</taxon>
        <taxon>Chromadorea</taxon>
        <taxon>Rhabditida</taxon>
        <taxon>Rhabditina</taxon>
        <taxon>Rhabditomorpha</taxon>
        <taxon>Rhabditoidea</taxon>
        <taxon>Rhabditidae</taxon>
        <taxon>Diploscapter</taxon>
    </lineage>
</organism>
<dbReference type="Proteomes" id="UP000218231">
    <property type="component" value="Unassembled WGS sequence"/>
</dbReference>
<dbReference type="AlphaFoldDB" id="A0A2A2L659"/>
<sequence length="178" mass="20338">MSDEGFTVIPSHEQRDAFGQPIRQNSNPHQEHEHQHEYWHDEAHRQDHDDLHHDMQKANLEEHRRGSQSSNHPSTPPALQKGASHESDDLAHFRATEQAIIQQQHSQERRASDASGNEHFVNGAISGRQRLHFPSAVSIRIRAQKPGAFEMEHEKVGDAWLVRERKWGRALEPGSSGN</sequence>
<evidence type="ECO:0000313" key="3">
    <source>
        <dbReference type="Proteomes" id="UP000218231"/>
    </source>
</evidence>
<feature type="compositionally biased region" description="Basic and acidic residues" evidence="1">
    <location>
        <begin position="83"/>
        <end position="95"/>
    </location>
</feature>
<evidence type="ECO:0000256" key="1">
    <source>
        <dbReference type="SAM" id="MobiDB-lite"/>
    </source>
</evidence>
<keyword evidence="3" id="KW-1185">Reference proteome</keyword>
<proteinExistence type="predicted"/>
<feature type="compositionally biased region" description="Basic and acidic residues" evidence="1">
    <location>
        <begin position="29"/>
        <end position="65"/>
    </location>
</feature>
<gene>
    <name evidence="2" type="ORF">WR25_03102</name>
</gene>
<name>A0A2A2L659_9BILA</name>